<organism evidence="1 2">
    <name type="scientific">Candidatus Liberibacter africanus PTSAPSY</name>
    <dbReference type="NCBI Taxonomy" id="1277257"/>
    <lineage>
        <taxon>Bacteria</taxon>
        <taxon>Pseudomonadati</taxon>
        <taxon>Pseudomonadota</taxon>
        <taxon>Alphaproteobacteria</taxon>
        <taxon>Hyphomicrobiales</taxon>
        <taxon>Rhizobiaceae</taxon>
        <taxon>Liberibacter</taxon>
    </lineage>
</organism>
<dbReference type="KEGG" id="lau:G293_04965"/>
<dbReference type="Proteomes" id="UP000035503">
    <property type="component" value="Chromosome"/>
</dbReference>
<evidence type="ECO:0000313" key="1">
    <source>
        <dbReference type="EMBL" id="AKK20608.1"/>
    </source>
</evidence>
<gene>
    <name evidence="1" type="ORF">G293_04965</name>
</gene>
<evidence type="ECO:0000313" key="2">
    <source>
        <dbReference type="Proteomes" id="UP000035503"/>
    </source>
</evidence>
<reference evidence="1 2" key="1">
    <citation type="journal article" date="2015" name="Genome Announc.">
        <title>Complete Genome Sequence of 'Candidatus Liberibacter africanus,' a Bacterium Associated with Citrus Huanglongbing.</title>
        <authorList>
            <person name="Lin H."/>
            <person name="Pietersen G."/>
            <person name="Han C."/>
            <person name="Read D.A."/>
            <person name="Lou B."/>
            <person name="Gupta G."/>
            <person name="Civerolo E.L."/>
        </authorList>
    </citation>
    <scope>NUCLEOTIDE SEQUENCE [LARGE SCALE GENOMIC DNA]</scope>
    <source>
        <strain evidence="1 2">PTSAPSY</strain>
    </source>
</reference>
<dbReference type="STRING" id="1277257.G293_04965"/>
<accession>A0A0G3I7T7</accession>
<protein>
    <submittedName>
        <fullName evidence="1">Uncharacterized protein</fullName>
    </submittedName>
</protein>
<dbReference type="RefSeq" id="WP_047264556.1">
    <property type="nucleotide sequence ID" value="NZ_CP004021.1"/>
</dbReference>
<sequence>MSSIYVTSKKYRPSEEEVKKAAPALIERIEGILNLYAKLPLPYYIKNHKDDSYNKHIQRLLYLMNEEKFDEMIEERECYNEKLRSKIT</sequence>
<dbReference type="AlphaFoldDB" id="A0A0G3I7T7"/>
<dbReference type="EMBL" id="CP004021">
    <property type="protein sequence ID" value="AKK20608.1"/>
    <property type="molecule type" value="Genomic_DNA"/>
</dbReference>
<keyword evidence="2" id="KW-1185">Reference proteome</keyword>
<name>A0A0G3I7T7_LIBAF</name>
<dbReference type="PATRIC" id="fig|1277257.4.peg.1075"/>
<proteinExistence type="predicted"/>